<sequence>MTATLLSIRTRGLPCGSDWGPPREGSGDSSKTDIFEHRLRPRGFGFRHPLGPSPPPVLPSDSVAFPLSEAFLVVSYHTGNVPEDTESACCNWQRQTHLGSCRAAWLHGTQCVNATWEARADEDGVWYLTRASYIPLQTTSYTQLAFSQNTIRCRVEDEVTGRPRA</sequence>
<protein>
    <submittedName>
        <fullName evidence="3">Uncharacterized protein</fullName>
    </submittedName>
</protein>
<evidence type="ECO:0000313" key="3">
    <source>
        <dbReference type="EMBL" id="CAD9044128.1"/>
    </source>
</evidence>
<dbReference type="EMBL" id="HBGA01152200">
    <property type="protein sequence ID" value="CAD9044128.1"/>
    <property type="molecule type" value="Transcribed_RNA"/>
</dbReference>
<gene>
    <name evidence="2" type="ORF">EGYM00392_LOCUS55310</name>
    <name evidence="3" type="ORF">EGYM00392_LOCUS55311</name>
</gene>
<dbReference type="EMBL" id="HBGA01152199">
    <property type="protein sequence ID" value="CAD9044127.1"/>
    <property type="molecule type" value="Transcribed_RNA"/>
</dbReference>
<evidence type="ECO:0000313" key="2">
    <source>
        <dbReference type="EMBL" id="CAD9044127.1"/>
    </source>
</evidence>
<dbReference type="AlphaFoldDB" id="A0A6U8P9B9"/>
<organism evidence="3">
    <name type="scientific">Eutreptiella gymnastica</name>
    <dbReference type="NCBI Taxonomy" id="73025"/>
    <lineage>
        <taxon>Eukaryota</taxon>
        <taxon>Discoba</taxon>
        <taxon>Euglenozoa</taxon>
        <taxon>Euglenida</taxon>
        <taxon>Spirocuta</taxon>
        <taxon>Euglenophyceae</taxon>
        <taxon>Eutreptiales</taxon>
        <taxon>Eutreptiaceae</taxon>
        <taxon>Eutreptiella</taxon>
    </lineage>
</organism>
<reference evidence="3" key="1">
    <citation type="submission" date="2021-01" db="EMBL/GenBank/DDBJ databases">
        <authorList>
            <person name="Corre E."/>
            <person name="Pelletier E."/>
            <person name="Niang G."/>
            <person name="Scheremetjew M."/>
            <person name="Finn R."/>
            <person name="Kale V."/>
            <person name="Holt S."/>
            <person name="Cochrane G."/>
            <person name="Meng A."/>
            <person name="Brown T."/>
            <person name="Cohen L."/>
        </authorList>
    </citation>
    <scope>NUCLEOTIDE SEQUENCE</scope>
    <source>
        <strain evidence="3">NIES-381</strain>
    </source>
</reference>
<proteinExistence type="predicted"/>
<accession>A0A6U8P9B9</accession>
<evidence type="ECO:0000256" key="1">
    <source>
        <dbReference type="SAM" id="MobiDB-lite"/>
    </source>
</evidence>
<feature type="region of interest" description="Disordered" evidence="1">
    <location>
        <begin position="13"/>
        <end position="32"/>
    </location>
</feature>
<name>A0A6U8P9B9_9EUGL</name>